<feature type="transmembrane region" description="Helical" evidence="6">
    <location>
        <begin position="174"/>
        <end position="195"/>
    </location>
</feature>
<gene>
    <name evidence="8" type="ORF">A2Z33_05995</name>
</gene>
<dbReference type="Gene3D" id="1.20.1250.20">
    <property type="entry name" value="MFS general substrate transporter like domains"/>
    <property type="match status" value="2"/>
</dbReference>
<accession>A0A1F5YXC3</accession>
<evidence type="ECO:0000259" key="7">
    <source>
        <dbReference type="PROSITE" id="PS50850"/>
    </source>
</evidence>
<dbReference type="EMBL" id="MFJD01000001">
    <property type="protein sequence ID" value="OGG04831.1"/>
    <property type="molecule type" value="Genomic_DNA"/>
</dbReference>
<feature type="transmembrane region" description="Helical" evidence="6">
    <location>
        <begin position="359"/>
        <end position="380"/>
    </location>
</feature>
<dbReference type="InterPro" id="IPR024671">
    <property type="entry name" value="Atg22-like"/>
</dbReference>
<evidence type="ECO:0000256" key="6">
    <source>
        <dbReference type="SAM" id="Phobius"/>
    </source>
</evidence>
<feature type="transmembrane region" description="Helical" evidence="6">
    <location>
        <begin position="144"/>
        <end position="162"/>
    </location>
</feature>
<evidence type="ECO:0000256" key="2">
    <source>
        <dbReference type="ARBA" id="ARBA00022448"/>
    </source>
</evidence>
<dbReference type="Pfam" id="PF11700">
    <property type="entry name" value="ATG22"/>
    <property type="match status" value="1"/>
</dbReference>
<comment type="subcellular location">
    <subcellularLocation>
        <location evidence="1">Endomembrane system</location>
        <topology evidence="1">Multi-pass membrane protein</topology>
    </subcellularLocation>
</comment>
<dbReference type="InterPro" id="IPR050495">
    <property type="entry name" value="ATG22/LtaA_families"/>
</dbReference>
<keyword evidence="3 6" id="KW-0812">Transmembrane</keyword>
<keyword evidence="4 6" id="KW-1133">Transmembrane helix</keyword>
<reference evidence="8 9" key="1">
    <citation type="journal article" date="2016" name="Nat. Commun.">
        <title>Thousands of microbial genomes shed light on interconnected biogeochemical processes in an aquifer system.</title>
        <authorList>
            <person name="Anantharaman K."/>
            <person name="Brown C.T."/>
            <person name="Hug L.A."/>
            <person name="Sharon I."/>
            <person name="Castelle C.J."/>
            <person name="Probst A.J."/>
            <person name="Thomas B.C."/>
            <person name="Singh A."/>
            <person name="Wilkins M.J."/>
            <person name="Karaoz U."/>
            <person name="Brodie E.L."/>
            <person name="Williams K.H."/>
            <person name="Hubbard S.S."/>
            <person name="Banfield J.F."/>
        </authorList>
    </citation>
    <scope>NUCLEOTIDE SEQUENCE [LARGE SCALE GENOMIC DNA]</scope>
</reference>
<protein>
    <recommendedName>
        <fullName evidence="7">Major facilitator superfamily (MFS) profile domain-containing protein</fullName>
    </recommendedName>
</protein>
<feature type="transmembrane region" description="Helical" evidence="6">
    <location>
        <begin position="316"/>
        <end position="338"/>
    </location>
</feature>
<feature type="transmembrane region" description="Helical" evidence="6">
    <location>
        <begin position="226"/>
        <end position="251"/>
    </location>
</feature>
<dbReference type="SUPFAM" id="SSF103473">
    <property type="entry name" value="MFS general substrate transporter"/>
    <property type="match status" value="1"/>
</dbReference>
<evidence type="ECO:0000256" key="1">
    <source>
        <dbReference type="ARBA" id="ARBA00004127"/>
    </source>
</evidence>
<dbReference type="GO" id="GO:0022857">
    <property type="term" value="F:transmembrane transporter activity"/>
    <property type="evidence" value="ECO:0007669"/>
    <property type="project" value="InterPro"/>
</dbReference>
<dbReference type="PANTHER" id="PTHR23519:SF1">
    <property type="entry name" value="AUTOPHAGY-RELATED PROTEIN 22"/>
    <property type="match status" value="1"/>
</dbReference>
<comment type="caution">
    <text evidence="8">The sequence shown here is derived from an EMBL/GenBank/DDBJ whole genome shotgun (WGS) entry which is preliminary data.</text>
</comment>
<feature type="transmembrane region" description="Helical" evidence="6">
    <location>
        <begin position="101"/>
        <end position="123"/>
    </location>
</feature>
<sequence>MNRKIFFWALYDFANSVIIANLTLYLSQWVIVDKGFQDIWYAISLVLSTVLLILTAPFLGSYSDRTRKRMHIIVPLTILIGISTISLGIIGASSMPKVSRVIIVLILSVVIQYAYQLSLVLYDTLLPLLTTKQHFGKISGIGDGLGNLGFLLGLFITFPFINGTVTITGEPGRIQAFIPSGILFLLLSAPMLLTIRDMDSTGLPSPVLNFRHVLKGLRDVLKDRNILWFLAAFYFVSDAVLTIQSFFPIYFQQALGFSDMQKLIATSIVLIFIVIGAVMLGRFSDRRGLKNTLIISTSVLTLLLAVFPFISTAAHVYLFLPIVGVFWGGFYAISRALLTRLSPPEKRGEFFSLYTIFRRFASIVGPLLWSLTVLILAPLGNGKYRISMYPLIVLMALGVLMFRKIRSTE</sequence>
<dbReference type="InterPro" id="IPR036259">
    <property type="entry name" value="MFS_trans_sf"/>
</dbReference>
<organism evidence="8 9">
    <name type="scientific">Candidatus Gottesmanbacteria bacterium RBG_16_52_11</name>
    <dbReference type="NCBI Taxonomy" id="1798374"/>
    <lineage>
        <taxon>Bacteria</taxon>
        <taxon>Candidatus Gottesmaniibacteriota</taxon>
    </lineage>
</organism>
<dbReference type="PROSITE" id="PS50850">
    <property type="entry name" value="MFS"/>
    <property type="match status" value="1"/>
</dbReference>
<feature type="transmembrane region" description="Helical" evidence="6">
    <location>
        <begin position="263"/>
        <end position="281"/>
    </location>
</feature>
<dbReference type="STRING" id="1798374.A2Z33_05995"/>
<feature type="transmembrane region" description="Helical" evidence="6">
    <location>
        <begin position="293"/>
        <end position="310"/>
    </location>
</feature>
<name>A0A1F5YXC3_9BACT</name>
<feature type="transmembrane region" description="Helical" evidence="6">
    <location>
        <begin position="386"/>
        <end position="402"/>
    </location>
</feature>
<evidence type="ECO:0000313" key="8">
    <source>
        <dbReference type="EMBL" id="OGG04831.1"/>
    </source>
</evidence>
<evidence type="ECO:0000256" key="4">
    <source>
        <dbReference type="ARBA" id="ARBA00022989"/>
    </source>
</evidence>
<feature type="transmembrane region" description="Helical" evidence="6">
    <location>
        <begin position="72"/>
        <end position="95"/>
    </location>
</feature>
<evidence type="ECO:0000256" key="5">
    <source>
        <dbReference type="ARBA" id="ARBA00023136"/>
    </source>
</evidence>
<dbReference type="PANTHER" id="PTHR23519">
    <property type="entry name" value="AUTOPHAGY-RELATED PROTEIN 22"/>
    <property type="match status" value="1"/>
</dbReference>
<keyword evidence="2" id="KW-0813">Transport</keyword>
<dbReference type="AlphaFoldDB" id="A0A1F5YXC3"/>
<feature type="transmembrane region" description="Helical" evidence="6">
    <location>
        <begin position="39"/>
        <end position="60"/>
    </location>
</feature>
<proteinExistence type="predicted"/>
<dbReference type="Proteomes" id="UP000178448">
    <property type="component" value="Unassembled WGS sequence"/>
</dbReference>
<evidence type="ECO:0000256" key="3">
    <source>
        <dbReference type="ARBA" id="ARBA00022692"/>
    </source>
</evidence>
<dbReference type="InterPro" id="IPR020846">
    <property type="entry name" value="MFS_dom"/>
</dbReference>
<evidence type="ECO:0000313" key="9">
    <source>
        <dbReference type="Proteomes" id="UP000178448"/>
    </source>
</evidence>
<keyword evidence="5 6" id="KW-0472">Membrane</keyword>
<feature type="domain" description="Major facilitator superfamily (MFS) profile" evidence="7">
    <location>
        <begin position="224"/>
        <end position="409"/>
    </location>
</feature>
<feature type="transmembrane region" description="Helical" evidence="6">
    <location>
        <begin position="7"/>
        <end position="27"/>
    </location>
</feature>
<dbReference type="GO" id="GO:0012505">
    <property type="term" value="C:endomembrane system"/>
    <property type="evidence" value="ECO:0007669"/>
    <property type="project" value="UniProtKB-SubCell"/>
</dbReference>